<comment type="caution">
    <text evidence="2">The sequence shown here is derived from an EMBL/GenBank/DDBJ whole genome shotgun (WGS) entry which is preliminary data.</text>
</comment>
<feature type="domain" description="NIF system FeS cluster assembly NifU N-terminal" evidence="1">
    <location>
        <begin position="12"/>
        <end position="119"/>
    </location>
</feature>
<protein>
    <submittedName>
        <fullName evidence="2">SUF system NifU family Fe-S cluster assembly protein</fullName>
    </submittedName>
</protein>
<sequence length="152" mass="17333">MNMPIDPMLMREIIMDNYQYPHNKHLSEDPSYCSRHMASDSCIDDITVQAKFKDGKIEDVRFDGQACTISTASTSILTDLVKGKTLEEAKDIIDNYYRMIDQKDYDEDKLEEANAFATVGNQANRINCATIGWRALQEMIDQEEEAEHGGQD</sequence>
<dbReference type="GO" id="GO:0005506">
    <property type="term" value="F:iron ion binding"/>
    <property type="evidence" value="ECO:0007669"/>
    <property type="project" value="InterPro"/>
</dbReference>
<evidence type="ECO:0000259" key="1">
    <source>
        <dbReference type="Pfam" id="PF01592"/>
    </source>
</evidence>
<dbReference type="Proteomes" id="UP000186341">
    <property type="component" value="Unassembled WGS sequence"/>
</dbReference>
<dbReference type="SUPFAM" id="SSF82649">
    <property type="entry name" value="SufE/NifU"/>
    <property type="match status" value="1"/>
</dbReference>
<keyword evidence="3" id="KW-1185">Reference proteome</keyword>
<dbReference type="InterPro" id="IPR002871">
    <property type="entry name" value="NIF_FeS_clus_asmbl_NifU_N"/>
</dbReference>
<dbReference type="Pfam" id="PF01592">
    <property type="entry name" value="NifU_N"/>
    <property type="match status" value="1"/>
</dbReference>
<dbReference type="AlphaFoldDB" id="A0A1U7NET2"/>
<dbReference type="Gene3D" id="3.90.1010.10">
    <property type="match status" value="1"/>
</dbReference>
<accession>A0A1U7NET2</accession>
<dbReference type="PANTHER" id="PTHR10093">
    <property type="entry name" value="IRON-SULFUR CLUSTER ASSEMBLY ENZYME NIFU HOMOLOG"/>
    <property type="match status" value="1"/>
</dbReference>
<gene>
    <name evidence="2" type="ORF">BO222_08570</name>
</gene>
<dbReference type="GO" id="GO:0051536">
    <property type="term" value="F:iron-sulfur cluster binding"/>
    <property type="evidence" value="ECO:0007669"/>
    <property type="project" value="InterPro"/>
</dbReference>
<reference evidence="2 3" key="1">
    <citation type="submission" date="2016-11" db="EMBL/GenBank/DDBJ databases">
        <title>Description of two novel members of the family Erysipelotrichaceae: Ileibacterium lipovorans gen. nov., sp. nov. and Dubosiella newyorkensis, gen. nov., sp. nov.</title>
        <authorList>
            <person name="Cox L.M."/>
            <person name="Sohn J."/>
            <person name="Tyrrell K.L."/>
            <person name="Citron D.M."/>
            <person name="Lawson P.A."/>
            <person name="Patel N.B."/>
            <person name="Iizumi T."/>
            <person name="Perez-Perez G.I."/>
            <person name="Goldstein E.J."/>
            <person name="Blaser M.J."/>
        </authorList>
    </citation>
    <scope>NUCLEOTIDE SEQUENCE [LARGE SCALE GENOMIC DNA]</scope>
    <source>
        <strain evidence="2 3">NYU-BL-A3</strain>
    </source>
</reference>
<dbReference type="GO" id="GO:0016226">
    <property type="term" value="P:iron-sulfur cluster assembly"/>
    <property type="evidence" value="ECO:0007669"/>
    <property type="project" value="InterPro"/>
</dbReference>
<evidence type="ECO:0000313" key="3">
    <source>
        <dbReference type="Proteomes" id="UP000186341"/>
    </source>
</evidence>
<name>A0A1U7NET2_9FIRM</name>
<evidence type="ECO:0000313" key="2">
    <source>
        <dbReference type="EMBL" id="OLU38341.1"/>
    </source>
</evidence>
<organism evidence="2 3">
    <name type="scientific">Ileibacterium valens</name>
    <dbReference type="NCBI Taxonomy" id="1862668"/>
    <lineage>
        <taxon>Bacteria</taxon>
        <taxon>Bacillati</taxon>
        <taxon>Bacillota</taxon>
        <taxon>Erysipelotrichia</taxon>
        <taxon>Erysipelotrichales</taxon>
        <taxon>Erysipelotrichaceae</taxon>
        <taxon>Ileibacterium</taxon>
    </lineage>
</organism>
<dbReference type="NCBIfam" id="TIGR01994">
    <property type="entry name" value="SUF_scaf_2"/>
    <property type="match status" value="1"/>
</dbReference>
<dbReference type="EMBL" id="MPJW01000170">
    <property type="protein sequence ID" value="OLU38341.1"/>
    <property type="molecule type" value="Genomic_DNA"/>
</dbReference>
<proteinExistence type="predicted"/>
<dbReference type="CDD" id="cd06664">
    <property type="entry name" value="IscU_like"/>
    <property type="match status" value="1"/>
</dbReference>